<organism evidence="2">
    <name type="scientific">Tanacetum cinerariifolium</name>
    <name type="common">Dalmatian daisy</name>
    <name type="synonym">Chrysanthemum cinerariifolium</name>
    <dbReference type="NCBI Taxonomy" id="118510"/>
    <lineage>
        <taxon>Eukaryota</taxon>
        <taxon>Viridiplantae</taxon>
        <taxon>Streptophyta</taxon>
        <taxon>Embryophyta</taxon>
        <taxon>Tracheophyta</taxon>
        <taxon>Spermatophyta</taxon>
        <taxon>Magnoliopsida</taxon>
        <taxon>eudicotyledons</taxon>
        <taxon>Gunneridae</taxon>
        <taxon>Pentapetalae</taxon>
        <taxon>asterids</taxon>
        <taxon>campanulids</taxon>
        <taxon>Asterales</taxon>
        <taxon>Asteraceae</taxon>
        <taxon>Asteroideae</taxon>
        <taxon>Anthemideae</taxon>
        <taxon>Anthemidinae</taxon>
        <taxon>Tanacetum</taxon>
    </lineage>
</organism>
<protein>
    <recommendedName>
        <fullName evidence="3">Reverse transcriptase domain-containing protein</fullName>
    </recommendedName>
</protein>
<feature type="region of interest" description="Disordered" evidence="1">
    <location>
        <begin position="331"/>
        <end position="360"/>
    </location>
</feature>
<dbReference type="SUPFAM" id="SSF56672">
    <property type="entry name" value="DNA/RNA polymerases"/>
    <property type="match status" value="1"/>
</dbReference>
<feature type="compositionally biased region" description="Polar residues" evidence="1">
    <location>
        <begin position="262"/>
        <end position="273"/>
    </location>
</feature>
<accession>A0A699GZF6</accession>
<dbReference type="InterPro" id="IPR036397">
    <property type="entry name" value="RNaseH_sf"/>
</dbReference>
<dbReference type="InterPro" id="IPR012337">
    <property type="entry name" value="RNaseH-like_sf"/>
</dbReference>
<evidence type="ECO:0000313" key="2">
    <source>
        <dbReference type="EMBL" id="GEW89455.1"/>
    </source>
</evidence>
<feature type="compositionally biased region" description="Low complexity" evidence="1">
    <location>
        <begin position="252"/>
        <end position="261"/>
    </location>
</feature>
<dbReference type="CDD" id="cd00303">
    <property type="entry name" value="retropepsin_like"/>
    <property type="match status" value="1"/>
</dbReference>
<dbReference type="Gene3D" id="3.30.420.10">
    <property type="entry name" value="Ribonuclease H-like superfamily/Ribonuclease H"/>
    <property type="match status" value="1"/>
</dbReference>
<gene>
    <name evidence="2" type="ORF">Tci_261431</name>
</gene>
<feature type="compositionally biased region" description="Polar residues" evidence="1">
    <location>
        <begin position="233"/>
        <end position="251"/>
    </location>
</feature>
<evidence type="ECO:0008006" key="3">
    <source>
        <dbReference type="Google" id="ProtNLM"/>
    </source>
</evidence>
<dbReference type="SUPFAM" id="SSF53098">
    <property type="entry name" value="Ribonuclease H-like"/>
    <property type="match status" value="1"/>
</dbReference>
<name>A0A699GZF6_TANCI</name>
<dbReference type="Gene3D" id="2.40.70.10">
    <property type="entry name" value="Acid Proteases"/>
    <property type="match status" value="1"/>
</dbReference>
<dbReference type="InterPro" id="IPR021109">
    <property type="entry name" value="Peptidase_aspartic_dom_sf"/>
</dbReference>
<proteinExistence type="predicted"/>
<comment type="caution">
    <text evidence="2">The sequence shown here is derived from an EMBL/GenBank/DDBJ whole genome shotgun (WGS) entry which is preliminary data.</text>
</comment>
<sequence length="873" mass="98692">MVTHSMHPLSSRSPMWHPSDITLGHADNLEKSYWLKGHRGNLRVQNDGWKFVSTKGMRLELLDTPHGLELSSPAINRGSVTQLRSNQIVEPELRTIVETPVATMTDTRTMLELLQTPTGPGLGLKKNLLVLSIIGKISFLKLVKSSHFKKQTDVSKVSTTTSYPFLSSDIIALTEIVKELVLMNKATQQATMKAIEETYVTCGGPHPYYECLATGGNTFDACSVVRPYNQGEQSELQPELVQSKSRIQSTKGQNFNQGNNNYQAPLNQPQVGPSNDFSNYKKTNDVNMRAMKNQISNMKTELKNEFKTTINTIANPRGDLNAINTRSGVAYKGPSIPPTSSSLPKEVEREPKVTKDKVQTTSLESTAHVQPLVVQVPISEPDVALKPNPKSLPFDISFADALLHMSKFASTFKSLLSNKEKLFELAKLEECVTLANLSASINLMPLSVWKKLLLLKLTPTRMTLELTNQSVAYPVGFAEDVFVKVGKFYFSADFVVVDYDVEPRVPLILGRPFLRRARALINVHGEDLTLRVNDEAIMFKVGPTSRYFRNYYEESVNQINVIDVACEDTPDELSNLDDDYYDTKGDILYLEKLLNEDPSLNLPPMKNEDLKQTDITIMKPLIVDPPELELKDLPSHLEYAFLEGTDKLPVIISKELKNEEKSTLLKVLKSHKWAIAWKISDIKGIDPRFCTNRILMEDDFKPAIQHQRRVNPKIHEETPFIFSKEGIEAFNTLQKKLTEALILVTPDWDLPFEIMCNASDFAVMLKYGFTHRLSTAYHSQTSGQVKVSNRGLKRILERTIGENQASWYEKLDDALWAFRTAFKTPIECTPYKLVYAKACHLPIELEHKDYLALKHCNFDLKSVGDYRKVQMNE</sequence>
<reference evidence="2" key="1">
    <citation type="journal article" date="2019" name="Sci. Rep.">
        <title>Draft genome of Tanacetum cinerariifolium, the natural source of mosquito coil.</title>
        <authorList>
            <person name="Yamashiro T."/>
            <person name="Shiraishi A."/>
            <person name="Satake H."/>
            <person name="Nakayama K."/>
        </authorList>
    </citation>
    <scope>NUCLEOTIDE SEQUENCE</scope>
</reference>
<dbReference type="PANTHER" id="PTHR33067:SF39">
    <property type="entry name" value="TRANSCRIPTION FACTOR INTERACTOR AND REGULATOR CCHC(ZN) FAMILY"/>
    <property type="match status" value="1"/>
</dbReference>
<dbReference type="AlphaFoldDB" id="A0A699GZF6"/>
<dbReference type="PANTHER" id="PTHR33067">
    <property type="entry name" value="RNA-DIRECTED DNA POLYMERASE-RELATED"/>
    <property type="match status" value="1"/>
</dbReference>
<dbReference type="GO" id="GO:0003676">
    <property type="term" value="F:nucleic acid binding"/>
    <property type="evidence" value="ECO:0007669"/>
    <property type="project" value="InterPro"/>
</dbReference>
<feature type="compositionally biased region" description="Basic and acidic residues" evidence="1">
    <location>
        <begin position="345"/>
        <end position="358"/>
    </location>
</feature>
<evidence type="ECO:0000256" key="1">
    <source>
        <dbReference type="SAM" id="MobiDB-lite"/>
    </source>
</evidence>
<dbReference type="EMBL" id="BKCJ010079071">
    <property type="protein sequence ID" value="GEW89455.1"/>
    <property type="molecule type" value="Genomic_DNA"/>
</dbReference>
<feature type="region of interest" description="Disordered" evidence="1">
    <location>
        <begin position="233"/>
        <end position="273"/>
    </location>
</feature>
<dbReference type="InterPro" id="IPR043502">
    <property type="entry name" value="DNA/RNA_pol_sf"/>
</dbReference>